<comment type="caution">
    <text evidence="1">The sequence shown here is derived from an EMBL/GenBank/DDBJ whole genome shotgun (WGS) entry which is preliminary data.</text>
</comment>
<sequence length="72" mass="8154">MAKTFFIRNANITDCEIAAQEAIIFFSKKRHKNCASKLAIRSFIMDFFNSFRIKWTGTIVNKATSIAMAGIC</sequence>
<dbReference type="STRING" id="1122991.GCA_000613445_01357"/>
<reference evidence="1 2" key="1">
    <citation type="submission" date="2018-05" db="EMBL/GenBank/DDBJ databases">
        <title>Genomic Encyclopedia of Type Strains, Phase I: the one thousand microbial genomes (KMG-I) project.</title>
        <authorList>
            <person name="Kyrpides N."/>
        </authorList>
    </citation>
    <scope>NUCLEOTIDE SEQUENCE [LARGE SCALE GENOMIC DNA]</scope>
    <source>
        <strain evidence="1 2">DSM 15611</strain>
    </source>
</reference>
<organism evidence="1 2">
    <name type="scientific">Hoylesella shahii DSM 15611 = JCM 12083</name>
    <dbReference type="NCBI Taxonomy" id="1122991"/>
    <lineage>
        <taxon>Bacteria</taxon>
        <taxon>Pseudomonadati</taxon>
        <taxon>Bacteroidota</taxon>
        <taxon>Bacteroidia</taxon>
        <taxon>Bacteroidales</taxon>
        <taxon>Prevotellaceae</taxon>
        <taxon>Hoylesella</taxon>
    </lineage>
</organism>
<evidence type="ECO:0000313" key="2">
    <source>
        <dbReference type="Proteomes" id="UP000248314"/>
    </source>
</evidence>
<dbReference type="Proteomes" id="UP000248314">
    <property type="component" value="Unassembled WGS sequence"/>
</dbReference>
<keyword evidence="2" id="KW-1185">Reference proteome</keyword>
<dbReference type="EMBL" id="QJJX01000005">
    <property type="protein sequence ID" value="PXX23589.1"/>
    <property type="molecule type" value="Genomic_DNA"/>
</dbReference>
<evidence type="ECO:0000313" key="1">
    <source>
        <dbReference type="EMBL" id="PXX23589.1"/>
    </source>
</evidence>
<proteinExistence type="predicted"/>
<accession>A0A318HYQ3</accession>
<dbReference type="RefSeq" id="WP_044075876.1">
    <property type="nucleotide sequence ID" value="NZ_BAIZ01000025.1"/>
</dbReference>
<gene>
    <name evidence="1" type="ORF">EJ73_00578</name>
</gene>
<name>A0A318HYQ3_9BACT</name>
<dbReference type="AlphaFoldDB" id="A0A318HYQ3"/>
<protein>
    <submittedName>
        <fullName evidence="1">Uncharacterized protein</fullName>
    </submittedName>
</protein>